<dbReference type="STRING" id="441103.TRN7648_03283"/>
<dbReference type="SUPFAM" id="SSF160904">
    <property type="entry name" value="Jann2411-like"/>
    <property type="match status" value="1"/>
</dbReference>
<dbReference type="PANTHER" id="PTHR35525:SF3">
    <property type="entry name" value="BLL6575 PROTEIN"/>
    <property type="match status" value="1"/>
</dbReference>
<dbReference type="InterPro" id="IPR023286">
    <property type="entry name" value="ABATE_dom_sf"/>
</dbReference>
<dbReference type="InterPro" id="IPR021005">
    <property type="entry name" value="Znf_CGNR"/>
</dbReference>
<dbReference type="Proteomes" id="UP000054935">
    <property type="component" value="Unassembled WGS sequence"/>
</dbReference>
<evidence type="ECO:0000313" key="3">
    <source>
        <dbReference type="Proteomes" id="UP000054935"/>
    </source>
</evidence>
<sequence length="213" mass="23824">MLTGQFCDRINNPMTDAPRPEPFFIAEHPALDFLNTRAQPRTVLYDWLDTGADLLDWMEAAGLATAAEVAPLRAPQNADALAAARAEIVAFRERFREFIEVTAGTPPKDAGHPIIAEINALLARRPRHLWIEAGEDRLALRDHQPLDAPGDLILRIAEAAAQLVTRANFHHVRQCQGPTCTLFFLDVSKNHKRRWCSMEVCGNRAKAAAFRNR</sequence>
<organism evidence="2 3">
    <name type="scientific">Tropicibacter naphthalenivorans</name>
    <dbReference type="NCBI Taxonomy" id="441103"/>
    <lineage>
        <taxon>Bacteria</taxon>
        <taxon>Pseudomonadati</taxon>
        <taxon>Pseudomonadota</taxon>
        <taxon>Alphaproteobacteria</taxon>
        <taxon>Rhodobacterales</taxon>
        <taxon>Roseobacteraceae</taxon>
        <taxon>Tropicibacter</taxon>
    </lineage>
</organism>
<dbReference type="PANTHER" id="PTHR35525">
    <property type="entry name" value="BLL6575 PROTEIN"/>
    <property type="match status" value="1"/>
</dbReference>
<gene>
    <name evidence="2" type="ORF">TRN7648_03283</name>
</gene>
<evidence type="ECO:0000313" key="2">
    <source>
        <dbReference type="EMBL" id="CUH81002.1"/>
    </source>
</evidence>
<name>A0A0P1H1W8_9RHOB</name>
<dbReference type="AlphaFoldDB" id="A0A0P1H1W8"/>
<dbReference type="Pfam" id="PF11706">
    <property type="entry name" value="zf-CGNR"/>
    <property type="match status" value="1"/>
</dbReference>
<dbReference type="Gene3D" id="1.10.3300.10">
    <property type="entry name" value="Jann2411-like domain"/>
    <property type="match status" value="1"/>
</dbReference>
<dbReference type="Pfam" id="PF07336">
    <property type="entry name" value="ABATE"/>
    <property type="match status" value="1"/>
</dbReference>
<accession>A0A0P1H1W8</accession>
<feature type="domain" description="Zinc finger CGNR" evidence="1">
    <location>
        <begin position="172"/>
        <end position="213"/>
    </location>
</feature>
<proteinExistence type="predicted"/>
<dbReference type="EMBL" id="CYSE01000006">
    <property type="protein sequence ID" value="CUH81002.1"/>
    <property type="molecule type" value="Genomic_DNA"/>
</dbReference>
<protein>
    <recommendedName>
        <fullName evidence="1">Zinc finger CGNR domain-containing protein</fullName>
    </recommendedName>
</protein>
<reference evidence="2 3" key="1">
    <citation type="submission" date="2015-09" db="EMBL/GenBank/DDBJ databases">
        <authorList>
            <consortium name="Swine Surveillance"/>
        </authorList>
    </citation>
    <scope>NUCLEOTIDE SEQUENCE [LARGE SCALE GENOMIC DNA]</scope>
    <source>
        <strain evidence="2 3">CECT 7648</strain>
    </source>
</reference>
<dbReference type="InterPro" id="IPR010852">
    <property type="entry name" value="ABATE"/>
</dbReference>
<evidence type="ECO:0000259" key="1">
    <source>
        <dbReference type="Pfam" id="PF11706"/>
    </source>
</evidence>
<keyword evidence="3" id="KW-1185">Reference proteome</keyword>
<dbReference type="OrthoDB" id="9808437at2"/>